<keyword evidence="8" id="KW-1185">Reference proteome</keyword>
<dbReference type="InterPro" id="IPR017039">
    <property type="entry name" value="Virul_fac_BrkB"/>
</dbReference>
<dbReference type="NCBIfam" id="TIGR00765">
    <property type="entry name" value="yihY_not_rbn"/>
    <property type="match status" value="1"/>
</dbReference>
<feature type="transmembrane region" description="Helical" evidence="6">
    <location>
        <begin position="36"/>
        <end position="58"/>
    </location>
</feature>
<keyword evidence="2" id="KW-1003">Cell membrane</keyword>
<dbReference type="RefSeq" id="WP_207941734.1">
    <property type="nucleotide sequence ID" value="NZ_CP147251.1"/>
</dbReference>
<dbReference type="PANTHER" id="PTHR30213">
    <property type="entry name" value="INNER MEMBRANE PROTEIN YHJD"/>
    <property type="match status" value="1"/>
</dbReference>
<evidence type="ECO:0000313" key="8">
    <source>
        <dbReference type="Proteomes" id="UP000664701"/>
    </source>
</evidence>
<evidence type="ECO:0000256" key="1">
    <source>
        <dbReference type="ARBA" id="ARBA00004651"/>
    </source>
</evidence>
<feature type="transmembrane region" description="Helical" evidence="6">
    <location>
        <begin position="247"/>
        <end position="271"/>
    </location>
</feature>
<name>A0ABZ2SQP9_9ENTE</name>
<evidence type="ECO:0000313" key="7">
    <source>
        <dbReference type="EMBL" id="WYJ78098.1"/>
    </source>
</evidence>
<reference evidence="7 8" key="1">
    <citation type="submission" date="2021-03" db="EMBL/GenBank/DDBJ databases">
        <authorList>
            <person name="Gilmore M.S."/>
            <person name="Schwartzman J."/>
            <person name="Van Tyne D."/>
            <person name="Martin M."/>
            <person name="Earl A.M."/>
            <person name="Manson A.L."/>
            <person name="Straub T."/>
            <person name="Salamzade R."/>
            <person name="Saavedra J."/>
            <person name="Lebreton F."/>
            <person name="Prichula J."/>
            <person name="Schaufler K."/>
            <person name="Gaca A."/>
            <person name="Sgardioli B."/>
            <person name="Wagenaar J."/>
            <person name="Strong T."/>
        </authorList>
    </citation>
    <scope>NUCLEOTIDE SEQUENCE [LARGE SCALE GENOMIC DNA]</scope>
    <source>
        <strain evidence="7 8">DIV2402</strain>
    </source>
</reference>
<evidence type="ECO:0000256" key="3">
    <source>
        <dbReference type="ARBA" id="ARBA00022692"/>
    </source>
</evidence>
<dbReference type="EMBL" id="CP147251">
    <property type="protein sequence ID" value="WYJ78098.1"/>
    <property type="molecule type" value="Genomic_DNA"/>
</dbReference>
<proteinExistence type="predicted"/>
<organism evidence="7 8">
    <name type="scientific">Candidatus Enterococcus lowellii</name>
    <dbReference type="NCBI Taxonomy" id="2230877"/>
    <lineage>
        <taxon>Bacteria</taxon>
        <taxon>Bacillati</taxon>
        <taxon>Bacillota</taxon>
        <taxon>Bacilli</taxon>
        <taxon>Lactobacillales</taxon>
        <taxon>Enterococcaceae</taxon>
        <taxon>Enterococcus</taxon>
    </lineage>
</organism>
<comment type="subcellular location">
    <subcellularLocation>
        <location evidence="1">Cell membrane</location>
        <topology evidence="1">Multi-pass membrane protein</topology>
    </subcellularLocation>
</comment>
<feature type="transmembrane region" description="Helical" evidence="6">
    <location>
        <begin position="183"/>
        <end position="202"/>
    </location>
</feature>
<gene>
    <name evidence="7" type="ORF">DOK78_002754</name>
</gene>
<evidence type="ECO:0000256" key="5">
    <source>
        <dbReference type="ARBA" id="ARBA00023136"/>
    </source>
</evidence>
<dbReference type="InterPro" id="IPR005807">
    <property type="entry name" value="SecE_bac"/>
</dbReference>
<keyword evidence="5 6" id="KW-0472">Membrane</keyword>
<dbReference type="Proteomes" id="UP000664701">
    <property type="component" value="Chromosome"/>
</dbReference>
<accession>A0ABZ2SQP9</accession>
<keyword evidence="4 6" id="KW-1133">Transmembrane helix</keyword>
<evidence type="ECO:0000256" key="2">
    <source>
        <dbReference type="ARBA" id="ARBA00022475"/>
    </source>
</evidence>
<reference evidence="7 8" key="2">
    <citation type="submission" date="2024-03" db="EMBL/GenBank/DDBJ databases">
        <title>The Genome Sequence of Enterococcus sp. DIV2402.</title>
        <authorList>
            <consortium name="The Broad Institute Genomics Platform"/>
            <consortium name="The Broad Institute Microbial Omics Core"/>
            <consortium name="The Broad Institute Genomic Center for Infectious Diseases"/>
            <person name="Earl A."/>
            <person name="Manson A."/>
            <person name="Gilmore M."/>
            <person name="Schwartman J."/>
            <person name="Shea T."/>
            <person name="Abouelleil A."/>
            <person name="Cao P."/>
            <person name="Chapman S."/>
            <person name="Cusick C."/>
            <person name="Young S."/>
            <person name="Neafsey D."/>
            <person name="Nusbaum C."/>
            <person name="Birren B."/>
        </authorList>
    </citation>
    <scope>NUCLEOTIDE SEQUENCE [LARGE SCALE GENOMIC DNA]</scope>
    <source>
        <strain evidence="7 8">DIV2402</strain>
    </source>
</reference>
<dbReference type="Pfam" id="PF03631">
    <property type="entry name" value="Virul_fac_BrkB"/>
    <property type="match status" value="1"/>
</dbReference>
<feature type="transmembrane region" description="Helical" evidence="6">
    <location>
        <begin position="214"/>
        <end position="235"/>
    </location>
</feature>
<sequence length="311" mass="34284">MNALKKFRTNKEVTRFVQTVQARVTDSELSTSSIVVAYYLLLSLFPLLIAVGNLLPFLQIDPNTVLPYIQEIIPEPVYDFLGPAIKDLLTQGSGSMLSISAIATLWSASQSINALQKALNKAYGVDERGNFIIVRIVSVVVVVLLLIAIVGVTLIVGSGKLILDQLQPILLFSDEIIRTFQTVKWPLTIVTMMTLMSVIYWITPNVKVRLRSVLPGAVFATIGWMLLSQVFGLYAQYFAARVSGYQIIGSFVVLMLWLNFAATVIVLGGVLNAVVEEFVGGEVVERTGPVDKVKKGFKKHWSKKSDESEKS</sequence>
<dbReference type="PANTHER" id="PTHR30213:SF0">
    <property type="entry name" value="UPF0761 MEMBRANE PROTEIN YIHY"/>
    <property type="match status" value="1"/>
</dbReference>
<evidence type="ECO:0000256" key="4">
    <source>
        <dbReference type="ARBA" id="ARBA00022989"/>
    </source>
</evidence>
<feature type="transmembrane region" description="Helical" evidence="6">
    <location>
        <begin position="136"/>
        <end position="163"/>
    </location>
</feature>
<protein>
    <submittedName>
        <fullName evidence="7">Membrane protein</fullName>
    </submittedName>
</protein>
<feature type="transmembrane region" description="Helical" evidence="6">
    <location>
        <begin position="96"/>
        <end position="115"/>
    </location>
</feature>
<dbReference type="PRINTS" id="PR01650">
    <property type="entry name" value="SECETRNLCASE"/>
</dbReference>
<evidence type="ECO:0000256" key="6">
    <source>
        <dbReference type="SAM" id="Phobius"/>
    </source>
</evidence>
<dbReference type="PIRSF" id="PIRSF035875">
    <property type="entry name" value="RNase_BN"/>
    <property type="match status" value="1"/>
</dbReference>
<keyword evidence="3 6" id="KW-0812">Transmembrane</keyword>